<dbReference type="EMBL" id="BKCJ011014347">
    <property type="protein sequence ID" value="GFC67168.1"/>
    <property type="molecule type" value="Genomic_DNA"/>
</dbReference>
<gene>
    <name evidence="2" type="ORF">Tci_839138</name>
</gene>
<feature type="non-terminal residue" evidence="2">
    <location>
        <position position="1"/>
    </location>
</feature>
<proteinExistence type="predicted"/>
<reference evidence="2" key="1">
    <citation type="journal article" date="2019" name="Sci. Rep.">
        <title>Draft genome of Tanacetum cinerariifolium, the natural source of mosquito coil.</title>
        <authorList>
            <person name="Yamashiro T."/>
            <person name="Shiraishi A."/>
            <person name="Satake H."/>
            <person name="Nakayama K."/>
        </authorList>
    </citation>
    <scope>NUCLEOTIDE SEQUENCE</scope>
</reference>
<comment type="caution">
    <text evidence="2">The sequence shown here is derived from an EMBL/GenBank/DDBJ whole genome shotgun (WGS) entry which is preliminary data.</text>
</comment>
<protein>
    <submittedName>
        <fullName evidence="2">Uncharacterized protein</fullName>
    </submittedName>
</protein>
<name>A0A699QDB7_TANCI</name>
<feature type="region of interest" description="Disordered" evidence="1">
    <location>
        <begin position="33"/>
        <end position="63"/>
    </location>
</feature>
<sequence length="98" mass="11917">YSDVHQPPEEISIDELKIMMQSYFERMNQQREQKALLAAQREQQLREQEQETQEKEEPLQNSDFRQLIEEIRGTKVCEEQKQNMEDTMLELLEDCRQK</sequence>
<dbReference type="AlphaFoldDB" id="A0A699QDB7"/>
<feature type="compositionally biased region" description="Basic and acidic residues" evidence="1">
    <location>
        <begin position="43"/>
        <end position="58"/>
    </location>
</feature>
<evidence type="ECO:0000256" key="1">
    <source>
        <dbReference type="SAM" id="MobiDB-lite"/>
    </source>
</evidence>
<accession>A0A699QDB7</accession>
<evidence type="ECO:0000313" key="2">
    <source>
        <dbReference type="EMBL" id="GFC67168.1"/>
    </source>
</evidence>
<organism evidence="2">
    <name type="scientific">Tanacetum cinerariifolium</name>
    <name type="common">Dalmatian daisy</name>
    <name type="synonym">Chrysanthemum cinerariifolium</name>
    <dbReference type="NCBI Taxonomy" id="118510"/>
    <lineage>
        <taxon>Eukaryota</taxon>
        <taxon>Viridiplantae</taxon>
        <taxon>Streptophyta</taxon>
        <taxon>Embryophyta</taxon>
        <taxon>Tracheophyta</taxon>
        <taxon>Spermatophyta</taxon>
        <taxon>Magnoliopsida</taxon>
        <taxon>eudicotyledons</taxon>
        <taxon>Gunneridae</taxon>
        <taxon>Pentapetalae</taxon>
        <taxon>asterids</taxon>
        <taxon>campanulids</taxon>
        <taxon>Asterales</taxon>
        <taxon>Asteraceae</taxon>
        <taxon>Asteroideae</taxon>
        <taxon>Anthemideae</taxon>
        <taxon>Anthemidinae</taxon>
        <taxon>Tanacetum</taxon>
    </lineage>
</organism>